<dbReference type="EMBL" id="CM000880">
    <property type="protein sequence ID" value="PNT74207.1"/>
    <property type="molecule type" value="Genomic_DNA"/>
</dbReference>
<protein>
    <recommendedName>
        <fullName evidence="6">DNA repair metallo-beta-lactamase domain-containing protein</fullName>
    </recommendedName>
</protein>
<dbReference type="KEGG" id="bdi:100844720"/>
<evidence type="ECO:0000256" key="5">
    <source>
        <dbReference type="ARBA" id="ARBA00023242"/>
    </source>
</evidence>
<dbReference type="Gramene" id="PNT74207">
    <property type="protein sequence ID" value="PNT74207"/>
    <property type="gene ID" value="BRADI_1g10100v3"/>
</dbReference>
<dbReference type="GO" id="GO:0036297">
    <property type="term" value="P:interstrand cross-link repair"/>
    <property type="evidence" value="ECO:0000318"/>
    <property type="project" value="GO_Central"/>
</dbReference>
<dbReference type="ExpressionAtlas" id="A0A0Q3GR81">
    <property type="expression patterns" value="baseline"/>
</dbReference>
<dbReference type="RefSeq" id="XP_024315357.1">
    <property type="nucleotide sequence ID" value="XM_024459589.1"/>
</dbReference>
<dbReference type="Gramene" id="PNT74208">
    <property type="protein sequence ID" value="PNT74208"/>
    <property type="gene ID" value="BRADI_1g10100v3"/>
</dbReference>
<dbReference type="GO" id="GO:0006303">
    <property type="term" value="P:double-strand break repair via nonhomologous end joining"/>
    <property type="evidence" value="ECO:0000318"/>
    <property type="project" value="GO_Central"/>
</dbReference>
<evidence type="ECO:0000256" key="3">
    <source>
        <dbReference type="ARBA" id="ARBA00022763"/>
    </source>
</evidence>
<dbReference type="OrthoDB" id="690675at2759"/>
<sequence>MPIELPRGLPIAVDTWTPASALKRHRFLTHAHRDHLTGVTTTSSGAAVYASRLTILIVRHIFPQLGPDVFVEMELGTPVLVQDPKGDFTVTAFDANHCPGAVMFLFEGTFGNVLHTGDCRLTPDCIQGLPLRYINAKGSGSSQVPPSCRIDYLFLDCTFARCPLRFPTKEASIRQVINCIWEHPNAPTVYLVSDMLGQEEILIEVSRAFGSKIYVDKDKNSECYHTLSLFAPEIVTQDAASRFQVIAFPRLSEWAVEMLTLARAKQQPEPLIIRSSSQWYAHYEQSESLPKQKLSLTEPMRDGFGVWHVCLSMHSSREELDQAVELLQPKWVVSTTPPCLAMDLAYVKKHCFLSRLGPDVPLWKLLGMTDANPTVTGSPQAVQTVIEAIKGNEEEDTSSAVCSQVLQDEEPTMDDFEIKMAPPVTLFGRARFRLPEDCELLKVEYESVCVAEEVKFKVEEQNSGTKSLEPLKDVNSIKGAIDVIVSNQVAPKELHDSAKEFDLNRESNKDLEVSNITEGEVQYRAQPVKDAKCDEGMKQTWGARFEVKEESSIAKAKMWEIYKPTECPEIIVEEAGKGDKLEATGKTLSKDRAVLTEIGNTLEGLGTDRAGTSMVGSSKVLNAKLRRLYRSMNMAVPRPLPSLVELMGASKRPKVSSSILRP</sequence>
<keyword evidence="4" id="KW-0234">DNA repair</keyword>
<organism evidence="7">
    <name type="scientific">Brachypodium distachyon</name>
    <name type="common">Purple false brome</name>
    <name type="synonym">Trachynia distachya</name>
    <dbReference type="NCBI Taxonomy" id="15368"/>
    <lineage>
        <taxon>Eukaryota</taxon>
        <taxon>Viridiplantae</taxon>
        <taxon>Streptophyta</taxon>
        <taxon>Embryophyta</taxon>
        <taxon>Tracheophyta</taxon>
        <taxon>Spermatophyta</taxon>
        <taxon>Magnoliopsida</taxon>
        <taxon>Liliopsida</taxon>
        <taxon>Poales</taxon>
        <taxon>Poaceae</taxon>
        <taxon>BOP clade</taxon>
        <taxon>Pooideae</taxon>
        <taxon>Stipodae</taxon>
        <taxon>Brachypodieae</taxon>
        <taxon>Brachypodium</taxon>
    </lineage>
</organism>
<dbReference type="Pfam" id="PF07522">
    <property type="entry name" value="DRMBL"/>
    <property type="match status" value="1"/>
</dbReference>
<evidence type="ECO:0000256" key="4">
    <source>
        <dbReference type="ARBA" id="ARBA00023204"/>
    </source>
</evidence>
<dbReference type="Proteomes" id="UP000008810">
    <property type="component" value="Chromosome 1"/>
</dbReference>
<dbReference type="FunFam" id="3.60.15.10:FF:000039">
    <property type="entry name" value="DNA repair metallo-beta-lactamase family protein"/>
    <property type="match status" value="1"/>
</dbReference>
<dbReference type="EMBL" id="CM000880">
    <property type="protein sequence ID" value="KQK13432.1"/>
    <property type="molecule type" value="Genomic_DNA"/>
</dbReference>
<dbReference type="FunFam" id="3.40.50.12650:FF:000005">
    <property type="entry name" value="DNA repair metallo-beta-lactamase family protein"/>
    <property type="match status" value="1"/>
</dbReference>
<dbReference type="InterPro" id="IPR011084">
    <property type="entry name" value="DRMBL"/>
</dbReference>
<dbReference type="EnsemblPlants" id="PNT74207">
    <property type="protein sequence ID" value="PNT74207"/>
    <property type="gene ID" value="BRADI_1g10100v3"/>
</dbReference>
<comment type="similarity">
    <text evidence="2">Belongs to the DNA repair metallo-beta-lactamase (DRMBL) family.</text>
</comment>
<dbReference type="GO" id="GO:0003684">
    <property type="term" value="F:damaged DNA binding"/>
    <property type="evidence" value="ECO:0000318"/>
    <property type="project" value="GO_Central"/>
</dbReference>
<gene>
    <name evidence="8" type="primary">LOC100844720</name>
    <name evidence="7" type="ORF">BRADI_1g10100v3</name>
</gene>
<dbReference type="AlphaFoldDB" id="A0A0Q3GR81"/>
<evidence type="ECO:0000256" key="2">
    <source>
        <dbReference type="ARBA" id="ARBA00010304"/>
    </source>
</evidence>
<dbReference type="GeneID" id="100844720"/>
<evidence type="ECO:0000313" key="8">
    <source>
        <dbReference type="EnsemblPlants" id="KQK13432"/>
    </source>
</evidence>
<evidence type="ECO:0000256" key="1">
    <source>
        <dbReference type="ARBA" id="ARBA00004123"/>
    </source>
</evidence>
<dbReference type="Gene3D" id="3.60.15.10">
    <property type="entry name" value="Ribonuclease Z/Hydroxyacylglutathione hydrolase-like"/>
    <property type="match status" value="1"/>
</dbReference>
<dbReference type="EnsemblPlants" id="KQK13432">
    <property type="protein sequence ID" value="KQK13432"/>
    <property type="gene ID" value="BRADI_1g10100v3"/>
</dbReference>
<reference evidence="7 8" key="1">
    <citation type="journal article" date="2010" name="Nature">
        <title>Genome sequencing and analysis of the model grass Brachypodium distachyon.</title>
        <authorList>
            <consortium name="International Brachypodium Initiative"/>
        </authorList>
    </citation>
    <scope>NUCLEOTIDE SEQUENCE [LARGE SCALE GENOMIC DNA]</scope>
    <source>
        <strain evidence="7">Bd21</strain>
        <strain evidence="8">cv. Bd21</strain>
    </source>
</reference>
<dbReference type="RefSeq" id="XP_003559477.1">
    <property type="nucleotide sequence ID" value="XM_003559429.4"/>
</dbReference>
<evidence type="ECO:0000313" key="7">
    <source>
        <dbReference type="EMBL" id="KQK13432.1"/>
    </source>
</evidence>
<dbReference type="SUPFAM" id="SSF56281">
    <property type="entry name" value="Metallo-hydrolase/oxidoreductase"/>
    <property type="match status" value="1"/>
</dbReference>
<dbReference type="EMBL" id="CM000880">
    <property type="protein sequence ID" value="PNT74208.1"/>
    <property type="molecule type" value="Genomic_DNA"/>
</dbReference>
<evidence type="ECO:0000313" key="9">
    <source>
        <dbReference type="Proteomes" id="UP000008810"/>
    </source>
</evidence>
<dbReference type="GO" id="GO:0005634">
    <property type="term" value="C:nucleus"/>
    <property type="evidence" value="ECO:0000318"/>
    <property type="project" value="GO_Central"/>
</dbReference>
<dbReference type="GO" id="GO:0035312">
    <property type="term" value="F:5'-3' DNA exonuclease activity"/>
    <property type="evidence" value="ECO:0000318"/>
    <property type="project" value="GO_Central"/>
</dbReference>
<dbReference type="EnsemblPlants" id="PNT74208">
    <property type="protein sequence ID" value="PNT74208"/>
    <property type="gene ID" value="BRADI_1g10100v3"/>
</dbReference>
<reference evidence="7" key="2">
    <citation type="submission" date="2017-06" db="EMBL/GenBank/DDBJ databases">
        <title>WGS assembly of Brachypodium distachyon.</title>
        <authorList>
            <consortium name="The International Brachypodium Initiative"/>
            <person name="Lucas S."/>
            <person name="Harmon-Smith M."/>
            <person name="Lail K."/>
            <person name="Tice H."/>
            <person name="Grimwood J."/>
            <person name="Bruce D."/>
            <person name="Barry K."/>
            <person name="Shu S."/>
            <person name="Lindquist E."/>
            <person name="Wang M."/>
            <person name="Pitluck S."/>
            <person name="Vogel J.P."/>
            <person name="Garvin D.F."/>
            <person name="Mockler T.C."/>
            <person name="Schmutz J."/>
            <person name="Rokhsar D."/>
            <person name="Bevan M.W."/>
        </authorList>
    </citation>
    <scope>NUCLEOTIDE SEQUENCE</scope>
    <source>
        <strain evidence="7">Bd21</strain>
    </source>
</reference>
<feature type="domain" description="DNA repair metallo-beta-lactamase" evidence="6">
    <location>
        <begin position="232"/>
        <end position="339"/>
    </location>
</feature>
<dbReference type="Gene3D" id="3.40.50.12650">
    <property type="match status" value="1"/>
</dbReference>
<dbReference type="InterPro" id="IPR036866">
    <property type="entry name" value="RibonucZ/Hydroxyglut_hydro"/>
</dbReference>
<dbReference type="Gramene" id="KQK13432">
    <property type="protein sequence ID" value="KQK13432"/>
    <property type="gene ID" value="BRADI_1g10100v3"/>
</dbReference>
<evidence type="ECO:0000259" key="6">
    <source>
        <dbReference type="Pfam" id="PF07522"/>
    </source>
</evidence>
<comment type="subcellular location">
    <subcellularLocation>
        <location evidence="1">Nucleus</location>
    </subcellularLocation>
</comment>
<keyword evidence="9" id="KW-1185">Reference proteome</keyword>
<dbReference type="PANTHER" id="PTHR23240">
    <property type="entry name" value="DNA CROSS-LINK REPAIR PROTEIN PSO2/SNM1-RELATED"/>
    <property type="match status" value="1"/>
</dbReference>
<name>A0A0Q3GR81_BRADI</name>
<dbReference type="PANTHER" id="PTHR23240:SF29">
    <property type="entry name" value="OS08G0107600 PROTEIN"/>
    <property type="match status" value="1"/>
</dbReference>
<keyword evidence="3" id="KW-0227">DNA damage</keyword>
<dbReference type="STRING" id="15368.A0A0Q3GR81"/>
<accession>A0A0Q3GR81</accession>
<keyword evidence="5" id="KW-0539">Nucleus</keyword>
<reference evidence="8" key="3">
    <citation type="submission" date="2018-08" db="UniProtKB">
        <authorList>
            <consortium name="EnsemblPlants"/>
        </authorList>
    </citation>
    <scope>IDENTIFICATION</scope>
    <source>
        <strain evidence="8">cv. Bd21</strain>
    </source>
</reference>
<proteinExistence type="inferred from homology"/>